<feature type="transmembrane region" description="Helical" evidence="2">
    <location>
        <begin position="6"/>
        <end position="21"/>
    </location>
</feature>
<evidence type="ECO:0000256" key="2">
    <source>
        <dbReference type="SAM" id="Phobius"/>
    </source>
</evidence>
<evidence type="ECO:0000313" key="4">
    <source>
        <dbReference type="Proteomes" id="UP000004848"/>
    </source>
</evidence>
<comment type="caution">
    <text evidence="3">The sequence shown here is derived from an EMBL/GenBank/DDBJ whole genome shotgun (WGS) entry which is preliminary data.</text>
</comment>
<dbReference type="GeneID" id="68850371"/>
<proteinExistence type="predicted"/>
<organism evidence="3 4">
    <name type="scientific">Roseibium aggregatum (strain ATCC 25650 / DSM 13394 / JCM 20685 / NBRC 16684 / NCIMB 2208 / IAM 12614 / B1)</name>
    <name type="common">Stappia aggregata</name>
    <dbReference type="NCBI Taxonomy" id="384765"/>
    <lineage>
        <taxon>Bacteria</taxon>
        <taxon>Pseudomonadati</taxon>
        <taxon>Pseudomonadota</taxon>
        <taxon>Alphaproteobacteria</taxon>
        <taxon>Hyphomicrobiales</taxon>
        <taxon>Stappiaceae</taxon>
        <taxon>Roseibium</taxon>
    </lineage>
</organism>
<keyword evidence="2" id="KW-1133">Transmembrane helix</keyword>
<feature type="compositionally biased region" description="Polar residues" evidence="1">
    <location>
        <begin position="45"/>
        <end position="57"/>
    </location>
</feature>
<keyword evidence="2" id="KW-0812">Transmembrane</keyword>
<protein>
    <submittedName>
        <fullName evidence="3">Uncharacterized protein</fullName>
    </submittedName>
</protein>
<keyword evidence="2" id="KW-0472">Membrane</keyword>
<dbReference type="Proteomes" id="UP000004848">
    <property type="component" value="Unassembled WGS sequence"/>
</dbReference>
<evidence type="ECO:0000313" key="3">
    <source>
        <dbReference type="EMBL" id="EAV45684.1"/>
    </source>
</evidence>
<dbReference type="AlphaFoldDB" id="A0NNF3"/>
<dbReference type="EMBL" id="AAUW01000002">
    <property type="protein sequence ID" value="EAV45684.1"/>
    <property type="molecule type" value="Genomic_DNA"/>
</dbReference>
<sequence length="57" mass="6480">MTTLAFLFGFIVLIGVGFYFVERSKERSARNTRGSWQPEVDGKKSQTMANLQTPPDR</sequence>
<gene>
    <name evidence="3" type="ORF">SIAM614_23732</name>
</gene>
<evidence type="ECO:0000256" key="1">
    <source>
        <dbReference type="SAM" id="MobiDB-lite"/>
    </source>
</evidence>
<dbReference type="RefSeq" id="WP_006932123.1">
    <property type="nucleotide sequence ID" value="NZ_AAUW01000002.1"/>
</dbReference>
<reference evidence="3 4" key="1">
    <citation type="submission" date="2006-05" db="EMBL/GenBank/DDBJ databases">
        <authorList>
            <person name="King G."/>
            <person name="Ferriera S."/>
            <person name="Johnson J."/>
            <person name="Kravitz S."/>
            <person name="Beeson K."/>
            <person name="Sutton G."/>
            <person name="Rogers Y.-H."/>
            <person name="Friedman R."/>
            <person name="Frazier M."/>
            <person name="Venter J.C."/>
        </authorList>
    </citation>
    <scope>NUCLEOTIDE SEQUENCE [LARGE SCALE GENOMIC DNA]</scope>
    <source>
        <strain evidence="4">ATCC 25650 / DSM 13394 / JCM 20685 / NBRC 16684 / NCIMB 2208 / IAM 12614 / B1</strain>
    </source>
</reference>
<name>A0NNF3_ROSAI</name>
<dbReference type="OrthoDB" id="9872190at2"/>
<accession>A0NNF3</accession>
<feature type="region of interest" description="Disordered" evidence="1">
    <location>
        <begin position="25"/>
        <end position="57"/>
    </location>
</feature>